<feature type="non-terminal residue" evidence="2">
    <location>
        <position position="1"/>
    </location>
</feature>
<accession>A0A1U7LJP4</accession>
<dbReference type="Pfam" id="PF21953">
    <property type="entry name" value="NadN_nucleosid_C"/>
    <property type="match status" value="1"/>
</dbReference>
<feature type="domain" description="Putative 5'-nucleotidase C-terminal" evidence="1">
    <location>
        <begin position="38"/>
        <end position="135"/>
    </location>
</feature>
<dbReference type="EMBL" id="LXFE01002643">
    <property type="protein sequence ID" value="OLL22886.1"/>
    <property type="molecule type" value="Genomic_DNA"/>
</dbReference>
<evidence type="ECO:0000313" key="2">
    <source>
        <dbReference type="EMBL" id="OLL22886.1"/>
    </source>
</evidence>
<dbReference type="InterPro" id="IPR036907">
    <property type="entry name" value="5'-Nucleotdase_C_sf"/>
</dbReference>
<dbReference type="GO" id="GO:0009166">
    <property type="term" value="P:nucleotide catabolic process"/>
    <property type="evidence" value="ECO:0007669"/>
    <property type="project" value="InterPro"/>
</dbReference>
<evidence type="ECO:0000313" key="3">
    <source>
        <dbReference type="Proteomes" id="UP000186594"/>
    </source>
</evidence>
<dbReference type="STRING" id="1198029.A0A1U7LJP4"/>
<evidence type="ECO:0000259" key="1">
    <source>
        <dbReference type="Pfam" id="PF21953"/>
    </source>
</evidence>
<dbReference type="OMA" id="NIYHIYL"/>
<dbReference type="SUPFAM" id="SSF55816">
    <property type="entry name" value="5'-nucleotidase (syn. UDP-sugar hydrolase), C-terminal domain"/>
    <property type="match status" value="1"/>
</dbReference>
<reference evidence="2 3" key="1">
    <citation type="submission" date="2016-04" db="EMBL/GenBank/DDBJ databases">
        <title>Evolutionary innovation and constraint leading to complex multicellularity in the Ascomycota.</title>
        <authorList>
            <person name="Cisse O."/>
            <person name="Nguyen A."/>
            <person name="Hewitt D.A."/>
            <person name="Jedd G."/>
            <person name="Stajich J.E."/>
        </authorList>
    </citation>
    <scope>NUCLEOTIDE SEQUENCE [LARGE SCALE GENOMIC DNA]</scope>
    <source>
        <strain evidence="2 3">DAH-3</strain>
    </source>
</reference>
<dbReference type="AlphaFoldDB" id="A0A1U7LJP4"/>
<dbReference type="InterPro" id="IPR053828">
    <property type="entry name" value="Nucleosidase_C"/>
</dbReference>
<organism evidence="2 3">
    <name type="scientific">Neolecta irregularis (strain DAH-3)</name>
    <dbReference type="NCBI Taxonomy" id="1198029"/>
    <lineage>
        <taxon>Eukaryota</taxon>
        <taxon>Fungi</taxon>
        <taxon>Dikarya</taxon>
        <taxon>Ascomycota</taxon>
        <taxon>Taphrinomycotina</taxon>
        <taxon>Neolectales</taxon>
        <taxon>Neolectaceae</taxon>
        <taxon>Neolecta</taxon>
    </lineage>
</organism>
<dbReference type="GO" id="GO:0016787">
    <property type="term" value="F:hydrolase activity"/>
    <property type="evidence" value="ECO:0007669"/>
    <property type="project" value="InterPro"/>
</dbReference>
<comment type="caution">
    <text evidence="2">The sequence shown here is derived from an EMBL/GenBank/DDBJ whole genome shotgun (WGS) entry which is preliminary data.</text>
</comment>
<dbReference type="Gene3D" id="3.90.780.10">
    <property type="entry name" value="5'-Nucleotidase, C-terminal domain"/>
    <property type="match status" value="1"/>
</dbReference>
<name>A0A1U7LJP4_NEOID</name>
<dbReference type="OrthoDB" id="7722975at2759"/>
<gene>
    <name evidence="2" type="ORF">NEOLI_005239</name>
</gene>
<dbReference type="Proteomes" id="UP000186594">
    <property type="component" value="Unassembled WGS sequence"/>
</dbReference>
<protein>
    <submittedName>
        <fullName evidence="2">Secreted protein</fullName>
    </submittedName>
</protein>
<sequence>IQICIHLIRLLAEKISNQVTQIRHELDLTSTFGCSPRDYYLSRAPYDDKASFPCLIIQDVIPSVILQDARRSNPRIFLMNSGQLRFDVFKGPFTDDDSFIEAPFQNTFQFLPSVPYHIAKYTLSILNTGKLAKRRDPEVDSGNKSVLRYFSRG</sequence>
<keyword evidence="3" id="KW-1185">Reference proteome</keyword>
<proteinExistence type="predicted"/>